<gene>
    <name evidence="1" type="ORF">GCM10010334_29640</name>
</gene>
<comment type="caution">
    <text evidence="1">The sequence shown here is derived from an EMBL/GenBank/DDBJ whole genome shotgun (WGS) entry which is preliminary data.</text>
</comment>
<evidence type="ECO:0000313" key="2">
    <source>
        <dbReference type="Proteomes" id="UP000638353"/>
    </source>
</evidence>
<dbReference type="AlphaFoldDB" id="A0A918WXI8"/>
<evidence type="ECO:0000313" key="1">
    <source>
        <dbReference type="EMBL" id="GHC93045.1"/>
    </source>
</evidence>
<dbReference type="EMBL" id="BMVC01000005">
    <property type="protein sequence ID" value="GHC93045.1"/>
    <property type="molecule type" value="Genomic_DNA"/>
</dbReference>
<dbReference type="Proteomes" id="UP000638353">
    <property type="component" value="Unassembled WGS sequence"/>
</dbReference>
<sequence length="52" mass="5740">MPRSSDFRGAGHIQEQPVAQLVGSFNRDYITEFSPTVTYIYDGDGNLSLSDS</sequence>
<name>A0A918WXI8_9ACTN</name>
<accession>A0A918WXI8</accession>
<protein>
    <submittedName>
        <fullName evidence="1">Uncharacterized protein</fullName>
    </submittedName>
</protein>
<proteinExistence type="predicted"/>
<organism evidence="1 2">
    <name type="scientific">Streptomyces finlayi</name>
    <dbReference type="NCBI Taxonomy" id="67296"/>
    <lineage>
        <taxon>Bacteria</taxon>
        <taxon>Bacillati</taxon>
        <taxon>Actinomycetota</taxon>
        <taxon>Actinomycetes</taxon>
        <taxon>Kitasatosporales</taxon>
        <taxon>Streptomycetaceae</taxon>
        <taxon>Streptomyces</taxon>
    </lineage>
</organism>
<reference evidence="1" key="2">
    <citation type="submission" date="2020-09" db="EMBL/GenBank/DDBJ databases">
        <authorList>
            <person name="Sun Q."/>
            <person name="Ohkuma M."/>
        </authorList>
    </citation>
    <scope>NUCLEOTIDE SEQUENCE</scope>
    <source>
        <strain evidence="1">JCM 4637</strain>
    </source>
</reference>
<reference evidence="1" key="1">
    <citation type="journal article" date="2014" name="Int. J. Syst. Evol. Microbiol.">
        <title>Complete genome sequence of Corynebacterium casei LMG S-19264T (=DSM 44701T), isolated from a smear-ripened cheese.</title>
        <authorList>
            <consortium name="US DOE Joint Genome Institute (JGI-PGF)"/>
            <person name="Walter F."/>
            <person name="Albersmeier A."/>
            <person name="Kalinowski J."/>
            <person name="Ruckert C."/>
        </authorList>
    </citation>
    <scope>NUCLEOTIDE SEQUENCE</scope>
    <source>
        <strain evidence="1">JCM 4637</strain>
    </source>
</reference>